<organism evidence="1 2">
    <name type="scientific">Cucumis melo var. makuwa</name>
    <name type="common">Oriental melon</name>
    <dbReference type="NCBI Taxonomy" id="1194695"/>
    <lineage>
        <taxon>Eukaryota</taxon>
        <taxon>Viridiplantae</taxon>
        <taxon>Streptophyta</taxon>
        <taxon>Embryophyta</taxon>
        <taxon>Tracheophyta</taxon>
        <taxon>Spermatophyta</taxon>
        <taxon>Magnoliopsida</taxon>
        <taxon>eudicotyledons</taxon>
        <taxon>Gunneridae</taxon>
        <taxon>Pentapetalae</taxon>
        <taxon>rosids</taxon>
        <taxon>fabids</taxon>
        <taxon>Cucurbitales</taxon>
        <taxon>Cucurbitaceae</taxon>
        <taxon>Benincaseae</taxon>
        <taxon>Cucumis</taxon>
    </lineage>
</organism>
<reference evidence="1 2" key="1">
    <citation type="submission" date="2019-08" db="EMBL/GenBank/DDBJ databases">
        <title>Draft genome sequences of two oriental melons (Cucumis melo L. var makuwa).</title>
        <authorList>
            <person name="Kwon S.-Y."/>
        </authorList>
    </citation>
    <scope>NUCLEOTIDE SEQUENCE [LARGE SCALE GENOMIC DNA]</scope>
    <source>
        <strain evidence="2">cv. SW 3</strain>
        <tissue evidence="1">Leaf</tissue>
    </source>
</reference>
<comment type="caution">
    <text evidence="1">The sequence shown here is derived from an EMBL/GenBank/DDBJ whole genome shotgun (WGS) entry which is preliminary data.</text>
</comment>
<name>A0A5A7UB02_CUCMM</name>
<dbReference type="CDD" id="cd00303">
    <property type="entry name" value="retropepsin_like"/>
    <property type="match status" value="1"/>
</dbReference>
<protein>
    <submittedName>
        <fullName evidence="1">Retrotransposon protein</fullName>
    </submittedName>
</protein>
<evidence type="ECO:0000313" key="2">
    <source>
        <dbReference type="Proteomes" id="UP000321393"/>
    </source>
</evidence>
<dbReference type="InterPro" id="IPR021109">
    <property type="entry name" value="Peptidase_aspartic_dom_sf"/>
</dbReference>
<proteinExistence type="predicted"/>
<accession>A0A5A7UB02</accession>
<dbReference type="AlphaFoldDB" id="A0A5A7UB02"/>
<dbReference type="Gene3D" id="2.40.70.10">
    <property type="entry name" value="Acid Proteases"/>
    <property type="match status" value="1"/>
</dbReference>
<sequence>MKQVTIPIKDSYQKNEPPIKRLSDAEFRARLDKGLCFRCNEKYSHGHRCKVKEKRELMLFILNEEEGNKEEDENGEEFVELKQLELAEGAEIELKTIMSLSSKGTMKLKGVLMDKGVVVLIDSGATHNFIRKKIVEERKLSMEVTPFGVTIKNCGLNSRYAVAKFHLHYESSLAILNHDVLGRGKTSGSQRGSYAY</sequence>
<dbReference type="EMBL" id="SSTE01011267">
    <property type="protein sequence ID" value="KAA0051376.1"/>
    <property type="molecule type" value="Genomic_DNA"/>
</dbReference>
<gene>
    <name evidence="1" type="ORF">E6C27_scaffold55G001130</name>
</gene>
<evidence type="ECO:0000313" key="1">
    <source>
        <dbReference type="EMBL" id="KAA0051376.1"/>
    </source>
</evidence>
<dbReference type="Pfam" id="PF08284">
    <property type="entry name" value="RVP_2"/>
    <property type="match status" value="1"/>
</dbReference>
<dbReference type="Proteomes" id="UP000321393">
    <property type="component" value="Unassembled WGS sequence"/>
</dbReference>
<dbReference type="OrthoDB" id="1938922at2759"/>